<dbReference type="Gene3D" id="2.40.420.20">
    <property type="match status" value="1"/>
</dbReference>
<dbReference type="PROSITE" id="PS51257">
    <property type="entry name" value="PROKAR_LIPOPROTEIN"/>
    <property type="match status" value="1"/>
</dbReference>
<evidence type="ECO:0000256" key="1">
    <source>
        <dbReference type="ARBA" id="ARBA00004196"/>
    </source>
</evidence>
<comment type="caution">
    <text evidence="7">The sequence shown here is derived from an EMBL/GenBank/DDBJ whole genome shotgun (WGS) entry which is preliminary data.</text>
</comment>
<dbReference type="GO" id="GO:0015562">
    <property type="term" value="F:efflux transmembrane transporter activity"/>
    <property type="evidence" value="ECO:0007669"/>
    <property type="project" value="TreeGrafter"/>
</dbReference>
<proteinExistence type="inferred from homology"/>
<dbReference type="InterPro" id="IPR058625">
    <property type="entry name" value="MdtA-like_BSH"/>
</dbReference>
<dbReference type="AlphaFoldDB" id="A0A2S7X246"/>
<organism evidence="7 8">
    <name type="scientific">Aliivibrio sifiae</name>
    <dbReference type="NCBI Taxonomy" id="566293"/>
    <lineage>
        <taxon>Bacteria</taxon>
        <taxon>Pseudomonadati</taxon>
        <taxon>Pseudomonadota</taxon>
        <taxon>Gammaproteobacteria</taxon>
        <taxon>Vibrionales</taxon>
        <taxon>Vibrionaceae</taxon>
        <taxon>Aliivibrio</taxon>
    </lineage>
</organism>
<evidence type="ECO:0000256" key="2">
    <source>
        <dbReference type="ARBA" id="ARBA00009477"/>
    </source>
</evidence>
<evidence type="ECO:0000313" key="8">
    <source>
        <dbReference type="Proteomes" id="UP000239263"/>
    </source>
</evidence>
<feature type="domain" description="Multidrug resistance protein MdtA-like barrel-sandwich hybrid" evidence="5">
    <location>
        <begin position="73"/>
        <end position="191"/>
    </location>
</feature>
<name>A0A2S7X246_9GAMM</name>
<dbReference type="NCBIfam" id="TIGR01730">
    <property type="entry name" value="RND_mfp"/>
    <property type="match status" value="1"/>
</dbReference>
<dbReference type="Gene3D" id="2.40.50.100">
    <property type="match status" value="1"/>
</dbReference>
<dbReference type="Pfam" id="PF25917">
    <property type="entry name" value="BSH_RND"/>
    <property type="match status" value="1"/>
</dbReference>
<sequence length="371" mass="40849">MSSRISTVMLMKKTALVISLAIGTLMISGCDSNEAQLETAKVDTIRPALIEVISPSINTQLHFNGVVRSAERADLAFRMNGRVINVLVEEGQQVKKGQLLAQLDPRDAKTALESARVEYKNSQAEYNRGKAIYEKSQAISKSDLDTLSTRFNLAKNRREEAKRQLEYTQLTAPFDGIVGRKMIDNHVQIQANIPVLTIHDLDNLEVLINIPDNVMLGELKGSEAIAQISAIPNERFPLVLSTYGTQADPITQTYPVVLTFKDLGGFNVLPGMTVKVIPVYPERTAEENALITVPLTAIVPNNKGGQFVWVVDAQNQVQQRAVNVGELLTNRVVITQGLKMNERIIIAGVTSIKTDMIVKPYSEQSAMSHGE</sequence>
<accession>A0A2S7X246</accession>
<protein>
    <submittedName>
        <fullName evidence="7">Efflux transporter periplasmic adaptor subunit</fullName>
    </submittedName>
</protein>
<dbReference type="RefSeq" id="WP_105055767.1">
    <property type="nucleotide sequence ID" value="NZ_CAWNRT010000002.1"/>
</dbReference>
<dbReference type="InterPro" id="IPR058627">
    <property type="entry name" value="MdtA-like_C"/>
</dbReference>
<evidence type="ECO:0000256" key="3">
    <source>
        <dbReference type="ARBA" id="ARBA00022448"/>
    </source>
</evidence>
<dbReference type="OrthoDB" id="2110899at2"/>
<feature type="chain" id="PRO_5015741426" evidence="4">
    <location>
        <begin position="22"/>
        <end position="371"/>
    </location>
</feature>
<dbReference type="SUPFAM" id="SSF111369">
    <property type="entry name" value="HlyD-like secretion proteins"/>
    <property type="match status" value="1"/>
</dbReference>
<feature type="signal peptide" evidence="4">
    <location>
        <begin position="1"/>
        <end position="21"/>
    </location>
</feature>
<evidence type="ECO:0000259" key="5">
    <source>
        <dbReference type="Pfam" id="PF25917"/>
    </source>
</evidence>
<evidence type="ECO:0000256" key="4">
    <source>
        <dbReference type="SAM" id="SignalP"/>
    </source>
</evidence>
<dbReference type="Proteomes" id="UP000239263">
    <property type="component" value="Unassembled WGS sequence"/>
</dbReference>
<dbReference type="PANTHER" id="PTHR30469">
    <property type="entry name" value="MULTIDRUG RESISTANCE PROTEIN MDTA"/>
    <property type="match status" value="1"/>
</dbReference>
<comment type="similarity">
    <text evidence="2">Belongs to the membrane fusion protein (MFP) (TC 8.A.1) family.</text>
</comment>
<gene>
    <name evidence="7" type="ORF">BTO22_12190</name>
</gene>
<reference evidence="7 8" key="1">
    <citation type="submission" date="2016-12" db="EMBL/GenBank/DDBJ databases">
        <title>Diversity of luminous bacteria.</title>
        <authorList>
            <person name="Yoshizawa S."/>
            <person name="Kogure K."/>
        </authorList>
    </citation>
    <scope>NUCLEOTIDE SEQUENCE [LARGE SCALE GENOMIC DNA]</scope>
    <source>
        <strain evidence="7 8">ATCC 33715</strain>
    </source>
</reference>
<dbReference type="EMBL" id="MSCO01000002">
    <property type="protein sequence ID" value="PQJ84297.1"/>
    <property type="molecule type" value="Genomic_DNA"/>
</dbReference>
<dbReference type="PANTHER" id="PTHR30469:SF20">
    <property type="entry name" value="EFFLUX RND TRANSPORTER PERIPLASMIC ADAPTOR SUBUNIT"/>
    <property type="match status" value="1"/>
</dbReference>
<feature type="domain" description="Multidrug resistance protein MdtA-like C-terminal permuted SH3" evidence="6">
    <location>
        <begin position="291"/>
        <end position="349"/>
    </location>
</feature>
<comment type="subcellular location">
    <subcellularLocation>
        <location evidence="1">Cell envelope</location>
    </subcellularLocation>
</comment>
<evidence type="ECO:0000259" key="6">
    <source>
        <dbReference type="Pfam" id="PF25967"/>
    </source>
</evidence>
<dbReference type="GO" id="GO:1990281">
    <property type="term" value="C:efflux pump complex"/>
    <property type="evidence" value="ECO:0007669"/>
    <property type="project" value="TreeGrafter"/>
</dbReference>
<keyword evidence="4" id="KW-0732">Signal</keyword>
<dbReference type="Gene3D" id="1.10.287.470">
    <property type="entry name" value="Helix hairpin bin"/>
    <property type="match status" value="1"/>
</dbReference>
<dbReference type="InterPro" id="IPR006143">
    <property type="entry name" value="RND_pump_MFP"/>
</dbReference>
<dbReference type="Pfam" id="PF25967">
    <property type="entry name" value="RND-MFP_C"/>
    <property type="match status" value="1"/>
</dbReference>
<keyword evidence="3" id="KW-0813">Transport</keyword>
<dbReference type="Gene3D" id="2.40.30.170">
    <property type="match status" value="1"/>
</dbReference>
<evidence type="ECO:0000313" key="7">
    <source>
        <dbReference type="EMBL" id="PQJ84297.1"/>
    </source>
</evidence>